<organism evidence="1 2">
    <name type="scientific">Chitinivibrio alkaliphilus ACht1</name>
    <dbReference type="NCBI Taxonomy" id="1313304"/>
    <lineage>
        <taxon>Bacteria</taxon>
        <taxon>Pseudomonadati</taxon>
        <taxon>Fibrobacterota</taxon>
        <taxon>Chitinivibrionia</taxon>
        <taxon>Chitinivibrionales</taxon>
        <taxon>Chitinivibrionaceae</taxon>
        <taxon>Chitinivibrio</taxon>
    </lineage>
</organism>
<keyword evidence="2" id="KW-1185">Reference proteome</keyword>
<gene>
    <name evidence="1" type="ORF">CALK_2483</name>
</gene>
<protein>
    <submittedName>
        <fullName evidence="1">Uncharacterized protein</fullName>
    </submittedName>
</protein>
<proteinExistence type="predicted"/>
<sequence>MSQVENHGITDFKEIISRVEKFIENKEEEFSMPDVMLRRCLNETWFSDTLAWLLDPKTDDELGVLFINNFIKKVAEKRSSEAGGYKRRDAFLRFRDQKAGRSVTGDQRFSLKNAAVMREFYLSNYDSRKRKSSAQFADIAVFDLDPGDGIFLTIENKLFSRNHPGQLENYYKLIEDKFKSVKVREYIYLTITGEEPVFYKKNDSSDEK</sequence>
<dbReference type="Pfam" id="PF14281">
    <property type="entry name" value="PDDEXK_4"/>
    <property type="match status" value="1"/>
</dbReference>
<evidence type="ECO:0000313" key="2">
    <source>
        <dbReference type="Proteomes" id="UP000017148"/>
    </source>
</evidence>
<dbReference type="EMBL" id="ASJR01000041">
    <property type="protein sequence ID" value="ERP30703.1"/>
    <property type="molecule type" value="Genomic_DNA"/>
</dbReference>
<name>U7D424_9BACT</name>
<reference evidence="1 2" key="1">
    <citation type="journal article" date="2013" name="Environ. Microbiol.">
        <title>Genome analysis of Chitinivibrio alkaliphilus gen. nov., sp. nov., a novel extremely haloalkaliphilic anaerobic chitinolytic bacterium from the candidate phylum Termite Group 3.</title>
        <authorList>
            <person name="Sorokin D.Y."/>
            <person name="Gumerov V.M."/>
            <person name="Rakitin A.L."/>
            <person name="Beletsky A.V."/>
            <person name="Damste J.S."/>
            <person name="Muyzer G."/>
            <person name="Mardanov A.V."/>
            <person name="Ravin N.V."/>
        </authorList>
    </citation>
    <scope>NUCLEOTIDE SEQUENCE [LARGE SCALE GENOMIC DNA]</scope>
    <source>
        <strain evidence="1 2">ACht1</strain>
    </source>
</reference>
<dbReference type="Proteomes" id="UP000017148">
    <property type="component" value="Unassembled WGS sequence"/>
</dbReference>
<dbReference type="AlphaFoldDB" id="U7D424"/>
<dbReference type="STRING" id="1313304.CALK_2483"/>
<dbReference type="RefSeq" id="WP_022637814.1">
    <property type="nucleotide sequence ID" value="NZ_ASJR01000041.1"/>
</dbReference>
<accession>U7D424</accession>
<dbReference type="OrthoDB" id="1453311at2"/>
<evidence type="ECO:0000313" key="1">
    <source>
        <dbReference type="EMBL" id="ERP30703.1"/>
    </source>
</evidence>
<comment type="caution">
    <text evidence="1">The sequence shown here is derived from an EMBL/GenBank/DDBJ whole genome shotgun (WGS) entry which is preliminary data.</text>
</comment>
<dbReference type="InterPro" id="IPR029470">
    <property type="entry name" value="PDDEXK_4"/>
</dbReference>